<proteinExistence type="predicted"/>
<comment type="caution">
    <text evidence="2">The sequence shown here is derived from an EMBL/GenBank/DDBJ whole genome shotgun (WGS) entry which is preliminary data.</text>
</comment>
<dbReference type="EMBL" id="ACZR01000020">
    <property type="protein sequence ID" value="EEX49485.1"/>
    <property type="molecule type" value="Genomic_DNA"/>
</dbReference>
<evidence type="ECO:0000313" key="3">
    <source>
        <dbReference type="Proteomes" id="UP000005519"/>
    </source>
</evidence>
<sequence length="117" mass="13362">MAIRSQFRNSEIGHDPNIDIQYQNQGLKAPSSNINSSIKQERLKDSKANRNLRICYAVIAVCFAIASIIFWMRFIQFYYDPKKHSDTVFITITSACTVNILAAFISIIKGLFPSKRK</sequence>
<accession>C9PSG4</accession>
<keyword evidence="1" id="KW-1133">Transmembrane helix</keyword>
<keyword evidence="1" id="KW-0472">Membrane</keyword>
<keyword evidence="1" id="KW-0812">Transmembrane</keyword>
<organism evidence="2 3">
    <name type="scientific">Pasteurella dagmatis ATCC 43325</name>
    <dbReference type="NCBI Taxonomy" id="667128"/>
    <lineage>
        <taxon>Bacteria</taxon>
        <taxon>Pseudomonadati</taxon>
        <taxon>Pseudomonadota</taxon>
        <taxon>Gammaproteobacteria</taxon>
        <taxon>Pasteurellales</taxon>
        <taxon>Pasteurellaceae</taxon>
        <taxon>Pasteurella</taxon>
    </lineage>
</organism>
<feature type="transmembrane region" description="Helical" evidence="1">
    <location>
        <begin position="87"/>
        <end position="112"/>
    </location>
</feature>
<dbReference type="AlphaFoldDB" id="C9PSG4"/>
<name>C9PSG4_9PAST</name>
<reference evidence="2 3" key="1">
    <citation type="submission" date="2009-10" db="EMBL/GenBank/DDBJ databases">
        <authorList>
            <person name="Muzny D."/>
            <person name="Qin X."/>
            <person name="Deng J."/>
            <person name="Jiang H."/>
            <person name="Liu Y."/>
            <person name="Qu J."/>
            <person name="Song X.-Z."/>
            <person name="Zhang L."/>
            <person name="Thornton R."/>
            <person name="Coyle M."/>
            <person name="Francisco L."/>
            <person name="Jackson L."/>
            <person name="Javaid M."/>
            <person name="Korchina V."/>
            <person name="Kovar C."/>
            <person name="Mata R."/>
            <person name="Mathew T."/>
            <person name="Ngo R."/>
            <person name="Nguyen L."/>
            <person name="Nguyen N."/>
            <person name="Okwuonu G."/>
            <person name="Ongeri F."/>
            <person name="Pham C."/>
            <person name="Simmons D."/>
            <person name="Wilczek-Boney K."/>
            <person name="Hale W."/>
            <person name="Jakkamsetti A."/>
            <person name="Pham P."/>
            <person name="Ruth R."/>
            <person name="San Lucas F."/>
            <person name="Warren J."/>
            <person name="Zhang J."/>
            <person name="Zhao Z."/>
            <person name="Zhou C."/>
            <person name="Zhu D."/>
            <person name="Lee S."/>
            <person name="Bess C."/>
            <person name="Blankenburg K."/>
            <person name="Forbes L."/>
            <person name="Fu Q."/>
            <person name="Gubbala S."/>
            <person name="Hirani K."/>
            <person name="Jayaseelan J.C."/>
            <person name="Lara F."/>
            <person name="Munidasa M."/>
            <person name="Palculict T."/>
            <person name="Patil S."/>
            <person name="Pu L.-L."/>
            <person name="Saada N."/>
            <person name="Tang L."/>
            <person name="Weissenberger G."/>
            <person name="Zhu Y."/>
            <person name="Hemphill L."/>
            <person name="Shang Y."/>
            <person name="Youmans B."/>
            <person name="Ayvaz T."/>
            <person name="Ross M."/>
            <person name="Santibanez J."/>
            <person name="Aqrawi P."/>
            <person name="Gross S."/>
            <person name="Joshi V."/>
            <person name="Fowler G."/>
            <person name="Nazareth L."/>
            <person name="Reid J."/>
            <person name="Worley K."/>
            <person name="Petrosino J."/>
            <person name="Highlander S."/>
            <person name="Gibbs R."/>
        </authorList>
    </citation>
    <scope>NUCLEOTIDE SEQUENCE [LARGE SCALE GENOMIC DNA]</scope>
    <source>
        <strain evidence="2 3">ATCC 43325</strain>
    </source>
</reference>
<dbReference type="Proteomes" id="UP000005519">
    <property type="component" value="Unassembled WGS sequence"/>
</dbReference>
<dbReference type="STRING" id="667128.HMPREF0621_1938"/>
<dbReference type="HOGENOM" id="CLU_2082582_0_0_6"/>
<feature type="transmembrane region" description="Helical" evidence="1">
    <location>
        <begin position="54"/>
        <end position="75"/>
    </location>
</feature>
<evidence type="ECO:0000313" key="2">
    <source>
        <dbReference type="EMBL" id="EEX49485.1"/>
    </source>
</evidence>
<gene>
    <name evidence="2" type="ORF">HMPREF0621_1938</name>
</gene>
<evidence type="ECO:0000256" key="1">
    <source>
        <dbReference type="SAM" id="Phobius"/>
    </source>
</evidence>
<protein>
    <submittedName>
        <fullName evidence="2">Uncharacterized protein</fullName>
    </submittedName>
</protein>
<dbReference type="RefSeq" id="WP_005764209.1">
    <property type="nucleotide sequence ID" value="NZ_GG704812.1"/>
</dbReference>
<keyword evidence="3" id="KW-1185">Reference proteome</keyword>